<proteinExistence type="predicted"/>
<evidence type="ECO:0000313" key="1">
    <source>
        <dbReference type="EMBL" id="KAA6329687.1"/>
    </source>
</evidence>
<protein>
    <submittedName>
        <fullName evidence="1">Uncharacterized protein</fullName>
    </submittedName>
</protein>
<sequence>MKIQDYKPVQVITLHDAMVPSGVEIETIREAAEKHIKRKLGNGFRIEIDTDGGKEEIDFARNETIATRHFDITTIDNYKEEENNMEKQPSQMREITVTAVYKGLVPQEASMETIRQEMDAHFPTTDF</sequence>
<accession>A0A5J4R6C4</accession>
<name>A0A5J4R6C4_9ZZZZ</name>
<dbReference type="EMBL" id="SNRY01001610">
    <property type="protein sequence ID" value="KAA6329687.1"/>
    <property type="molecule type" value="Genomic_DNA"/>
</dbReference>
<reference evidence="1" key="1">
    <citation type="submission" date="2019-03" db="EMBL/GenBank/DDBJ databases">
        <title>Single cell metagenomics reveals metabolic interactions within the superorganism composed of flagellate Streblomastix strix and complex community of Bacteroidetes bacteria on its surface.</title>
        <authorList>
            <person name="Treitli S.C."/>
            <person name="Kolisko M."/>
            <person name="Husnik F."/>
            <person name="Keeling P."/>
            <person name="Hampl V."/>
        </authorList>
    </citation>
    <scope>NUCLEOTIDE SEQUENCE</scope>
    <source>
        <strain evidence="1">STM</strain>
    </source>
</reference>
<organism evidence="1">
    <name type="scientific">termite gut metagenome</name>
    <dbReference type="NCBI Taxonomy" id="433724"/>
    <lineage>
        <taxon>unclassified sequences</taxon>
        <taxon>metagenomes</taxon>
        <taxon>organismal metagenomes</taxon>
    </lineage>
</organism>
<dbReference type="AlphaFoldDB" id="A0A5J4R6C4"/>
<comment type="caution">
    <text evidence="1">The sequence shown here is derived from an EMBL/GenBank/DDBJ whole genome shotgun (WGS) entry which is preliminary data.</text>
</comment>
<gene>
    <name evidence="1" type="ORF">EZS27_021535</name>
</gene>